<evidence type="ECO:0000259" key="1">
    <source>
        <dbReference type="Pfam" id="PF07883"/>
    </source>
</evidence>
<accession>A0A1H3A2R9</accession>
<reference evidence="2 3" key="1">
    <citation type="submission" date="2016-10" db="EMBL/GenBank/DDBJ databases">
        <authorList>
            <person name="de Groot N.N."/>
        </authorList>
    </citation>
    <scope>NUCLEOTIDE SEQUENCE [LARGE SCALE GENOMIC DNA]</scope>
    <source>
        <strain evidence="2 3">DSM 23310</strain>
    </source>
</reference>
<organism evidence="2 3">
    <name type="scientific">Tepidimicrobium xylanilyticum</name>
    <dbReference type="NCBI Taxonomy" id="1123352"/>
    <lineage>
        <taxon>Bacteria</taxon>
        <taxon>Bacillati</taxon>
        <taxon>Bacillota</taxon>
        <taxon>Tissierellia</taxon>
        <taxon>Tissierellales</taxon>
        <taxon>Tepidimicrobiaceae</taxon>
        <taxon>Tepidimicrobium</taxon>
    </lineage>
</organism>
<dbReference type="SUPFAM" id="SSF51182">
    <property type="entry name" value="RmlC-like cupins"/>
    <property type="match status" value="1"/>
</dbReference>
<dbReference type="Proteomes" id="UP000198828">
    <property type="component" value="Unassembled WGS sequence"/>
</dbReference>
<dbReference type="NCBIfam" id="TIGR03214">
    <property type="entry name" value="ura-cupin"/>
    <property type="match status" value="1"/>
</dbReference>
<dbReference type="InterPro" id="IPR014710">
    <property type="entry name" value="RmlC-like_jellyroll"/>
</dbReference>
<dbReference type="EMBL" id="FNNG01000008">
    <property type="protein sequence ID" value="SDX23905.1"/>
    <property type="molecule type" value="Genomic_DNA"/>
</dbReference>
<name>A0A1H3A2R9_9FIRM</name>
<proteinExistence type="predicted"/>
<dbReference type="PANTHER" id="PTHR34571:SF1">
    <property type="entry name" value="(S)-UREIDOGLYCINE AMINOHYDROLASE"/>
    <property type="match status" value="1"/>
</dbReference>
<dbReference type="InterPro" id="IPR044697">
    <property type="entry name" value="UGlyAH_cupin_C"/>
</dbReference>
<dbReference type="InterPro" id="IPR013096">
    <property type="entry name" value="Cupin_2"/>
</dbReference>
<gene>
    <name evidence="2" type="ORF">SAMN05660923_01967</name>
</gene>
<dbReference type="InterPro" id="IPR011051">
    <property type="entry name" value="RmlC_Cupin_sf"/>
</dbReference>
<dbReference type="AlphaFoldDB" id="A0A1H3A2R9"/>
<sequence>MSYPKDLLSTRAIIEHGRYAIIPPEGLVNNKLPYFEKCTTSIIASPKLGASFVQYLMNMEPEGKTTKPFGGNGIETFVFVREGALDVIVDGTKYELSKGGYVYCPPQLSMLLENNSSSSAKLILYKQRYIPVEGIPEPWVVCNNINNLEANIYEGMEDVTLIDLLPTNMAFDMNMHILTFQPGGSHPFIETHVQEHGAYLLSGEGIYNLDNKWIPVKKGDFIWMGPFIQQATYAVGHEPLSYIYSKDCNRDPEI</sequence>
<keyword evidence="2" id="KW-0378">Hydrolase</keyword>
<dbReference type="PANTHER" id="PTHR34571">
    <property type="entry name" value="(S)-UREIDOGLYCINE AMINOHYDROLASE"/>
    <property type="match status" value="1"/>
</dbReference>
<evidence type="ECO:0000313" key="3">
    <source>
        <dbReference type="Proteomes" id="UP000198828"/>
    </source>
</evidence>
<dbReference type="RefSeq" id="WP_093753210.1">
    <property type="nucleotide sequence ID" value="NZ_BSYN01000003.1"/>
</dbReference>
<dbReference type="CDD" id="cd02212">
    <property type="entry name" value="cupin_UGlyAH_C"/>
    <property type="match status" value="1"/>
</dbReference>
<dbReference type="Gene3D" id="2.60.120.10">
    <property type="entry name" value="Jelly Rolls"/>
    <property type="match status" value="2"/>
</dbReference>
<protein>
    <submittedName>
        <fullName evidence="2">(S)-ureidoglycine aminohydrolase</fullName>
    </submittedName>
</protein>
<evidence type="ECO:0000313" key="2">
    <source>
        <dbReference type="EMBL" id="SDX23905.1"/>
    </source>
</evidence>
<feature type="domain" description="Cupin type-2" evidence="1">
    <location>
        <begin position="177"/>
        <end position="243"/>
    </location>
</feature>
<keyword evidence="3" id="KW-1185">Reference proteome</keyword>
<dbReference type="InterPro" id="IPR044704">
    <property type="entry name" value="UGlyAH_cupin_N"/>
</dbReference>
<dbReference type="Pfam" id="PF07883">
    <property type="entry name" value="Cupin_2"/>
    <property type="match status" value="2"/>
</dbReference>
<dbReference type="OrthoDB" id="9814939at2"/>
<feature type="domain" description="Cupin type-2" evidence="1">
    <location>
        <begin position="56"/>
        <end position="123"/>
    </location>
</feature>
<dbReference type="CDD" id="cd02211">
    <property type="entry name" value="cupin_UGlyAH_N"/>
    <property type="match status" value="1"/>
</dbReference>
<dbReference type="GO" id="GO:0071522">
    <property type="term" value="F:ureidoglycine aminohydrolase activity"/>
    <property type="evidence" value="ECO:0007669"/>
    <property type="project" value="InterPro"/>
</dbReference>
<dbReference type="InterPro" id="IPR017627">
    <property type="entry name" value="UGHY"/>
</dbReference>